<sequence length="91" mass="10749">MNKFETISKNEDYSKMEEKIVMNATDRKEFIDSVNAADTKIEAIKQVRILLRQFFPEALEIPTKEKESKRVGTRADYRIARNIVELIKIDW</sequence>
<dbReference type="EMBL" id="MHHZ01000008">
    <property type="protein sequence ID" value="OGY42115.1"/>
    <property type="molecule type" value="Genomic_DNA"/>
</dbReference>
<protein>
    <submittedName>
        <fullName evidence="1">Uncharacterized protein</fullName>
    </submittedName>
</protein>
<proteinExistence type="predicted"/>
<dbReference type="Proteomes" id="UP000176498">
    <property type="component" value="Unassembled WGS sequence"/>
</dbReference>
<name>A0A1G1XPY3_9BACT</name>
<evidence type="ECO:0000313" key="2">
    <source>
        <dbReference type="Proteomes" id="UP000176498"/>
    </source>
</evidence>
<reference evidence="1 2" key="1">
    <citation type="journal article" date="2016" name="Nat. Commun.">
        <title>Thousands of microbial genomes shed light on interconnected biogeochemical processes in an aquifer system.</title>
        <authorList>
            <person name="Anantharaman K."/>
            <person name="Brown C.T."/>
            <person name="Hug L.A."/>
            <person name="Sharon I."/>
            <person name="Castelle C.J."/>
            <person name="Probst A.J."/>
            <person name="Thomas B.C."/>
            <person name="Singh A."/>
            <person name="Wilkins M.J."/>
            <person name="Karaoz U."/>
            <person name="Brodie E.L."/>
            <person name="Williams K.H."/>
            <person name="Hubbard S.S."/>
            <person name="Banfield J.F."/>
        </authorList>
    </citation>
    <scope>NUCLEOTIDE SEQUENCE [LARGE SCALE GENOMIC DNA]</scope>
</reference>
<comment type="caution">
    <text evidence="1">The sequence shown here is derived from an EMBL/GenBank/DDBJ whole genome shotgun (WGS) entry which is preliminary data.</text>
</comment>
<evidence type="ECO:0000313" key="1">
    <source>
        <dbReference type="EMBL" id="OGY42115.1"/>
    </source>
</evidence>
<dbReference type="AlphaFoldDB" id="A0A1G1XPY3"/>
<accession>A0A1G1XPY3</accession>
<gene>
    <name evidence="1" type="ORF">A2Y82_03290</name>
</gene>
<organism evidence="1 2">
    <name type="scientific">Candidatus Buchananbacteria bacterium RBG_13_36_9</name>
    <dbReference type="NCBI Taxonomy" id="1797530"/>
    <lineage>
        <taxon>Bacteria</taxon>
        <taxon>Candidatus Buchananiibacteriota</taxon>
    </lineage>
</organism>